<name>A0A421FK05_9STRA</name>
<accession>A0A421FK05</accession>
<gene>
    <name evidence="3" type="ORF">BBI17_008372</name>
    <name evidence="4" type="ORF">BBO99_00008423</name>
    <name evidence="1" type="ORF">JM16_009741</name>
    <name evidence="2" type="ORF">JM18_009765</name>
</gene>
<reference evidence="5 6" key="2">
    <citation type="submission" date="2018-07" db="EMBL/GenBank/DDBJ databases">
        <title>Genome sequencing of oomycete isolates from Chile give support for New Zealand origin for Phytophthora kernoviae and make available the first Nothophytophthora sp. genome.</title>
        <authorList>
            <person name="Studholme D.J."/>
            <person name="Sanfuentes E."/>
            <person name="Panda P."/>
            <person name="Hill R."/>
            <person name="Sambles C."/>
            <person name="Grant M."/>
            <person name="Williams N.M."/>
            <person name="Mcdougal R.L."/>
        </authorList>
    </citation>
    <scope>NUCLEOTIDE SEQUENCE [LARGE SCALE GENOMIC DNA]</scope>
    <source>
        <strain evidence="3">Chile2</strain>
        <strain evidence="4">Chile4</strain>
    </source>
</reference>
<evidence type="ECO:0000313" key="5">
    <source>
        <dbReference type="Proteomes" id="UP000285624"/>
    </source>
</evidence>
<keyword evidence="5" id="KW-1185">Reference proteome</keyword>
<evidence type="ECO:0000313" key="4">
    <source>
        <dbReference type="EMBL" id="RLN75298.1"/>
    </source>
</evidence>
<reference evidence="1" key="3">
    <citation type="submission" date="2020-06" db="EMBL/GenBank/DDBJ databases">
        <authorList>
            <person name="Studholme D.J."/>
        </authorList>
    </citation>
    <scope>NUCLEOTIDE SEQUENCE</scope>
    <source>
        <strain evidence="1">NZFS 2646</strain>
        <strain evidence="2">NZFS 3630</strain>
    </source>
</reference>
<comment type="caution">
    <text evidence="3">The sequence shown here is derived from an EMBL/GenBank/DDBJ whole genome shotgun (WGS) entry which is preliminary data.</text>
</comment>
<evidence type="ECO:0000313" key="1">
    <source>
        <dbReference type="EMBL" id="KAG2502604.1"/>
    </source>
</evidence>
<protein>
    <submittedName>
        <fullName evidence="3">Uncharacterized protein</fullName>
    </submittedName>
</protein>
<evidence type="ECO:0000313" key="2">
    <source>
        <dbReference type="EMBL" id="KAG2502833.1"/>
    </source>
</evidence>
<evidence type="ECO:0000313" key="6">
    <source>
        <dbReference type="Proteomes" id="UP000285883"/>
    </source>
</evidence>
<organism evidence="3 6">
    <name type="scientific">Phytophthora kernoviae</name>
    <dbReference type="NCBI Taxonomy" id="325452"/>
    <lineage>
        <taxon>Eukaryota</taxon>
        <taxon>Sar</taxon>
        <taxon>Stramenopiles</taxon>
        <taxon>Oomycota</taxon>
        <taxon>Peronosporomycetes</taxon>
        <taxon>Peronosporales</taxon>
        <taxon>Peronosporaceae</taxon>
        <taxon>Phytophthora</taxon>
    </lineage>
</organism>
<dbReference type="EMBL" id="JPWU03001133">
    <property type="protein sequence ID" value="KAG2502833.1"/>
    <property type="molecule type" value="Genomic_DNA"/>
</dbReference>
<dbReference type="EMBL" id="JPWV03001109">
    <property type="protein sequence ID" value="KAG2502604.1"/>
    <property type="molecule type" value="Genomic_DNA"/>
</dbReference>
<evidence type="ECO:0000313" key="3">
    <source>
        <dbReference type="EMBL" id="RLN45934.1"/>
    </source>
</evidence>
<dbReference type="EMBL" id="MAYM02000109">
    <property type="protein sequence ID" value="RLN45934.1"/>
    <property type="molecule type" value="Genomic_DNA"/>
</dbReference>
<dbReference type="AlphaFoldDB" id="A0A421FK05"/>
<sequence>MALVGDDTADSGSVDADASPLRLIVLVAAVTWCSRMQQSLASPASLCSSDEFQQVQTRIAGIRATLDSASASGSKLTNVPTSCKAALTFDLLATNEDDEHCATDCLVWIEDMVDAPTCGEEEMLVYQRRMATYMVQCNDNTQVGLQRLDNIGQSLRGLTAGRQSADVRSLGIKGLMDALLVLTLNNAS</sequence>
<dbReference type="Proteomes" id="UP000785171">
    <property type="component" value="Unassembled WGS sequence"/>
</dbReference>
<dbReference type="Proteomes" id="UP000285883">
    <property type="component" value="Unassembled WGS sequence"/>
</dbReference>
<dbReference type="EMBL" id="MBDN02000439">
    <property type="protein sequence ID" value="RLN75298.1"/>
    <property type="molecule type" value="Genomic_DNA"/>
</dbReference>
<dbReference type="Proteomes" id="UP000792063">
    <property type="component" value="Unassembled WGS sequence"/>
</dbReference>
<reference evidence="1" key="1">
    <citation type="journal article" date="2015" name="Genom Data">
        <title>Genome sequences of six Phytophthora species associated with forests in New Zealand.</title>
        <authorList>
            <person name="Studholme D.J."/>
            <person name="McDougal R.L."/>
            <person name="Sambles C."/>
            <person name="Hansen E."/>
            <person name="Hardy G."/>
            <person name="Grant M."/>
            <person name="Ganley R.J."/>
            <person name="Williams N.M."/>
        </authorList>
    </citation>
    <scope>NUCLEOTIDE SEQUENCE</scope>
    <source>
        <strain evidence="1">NZFS 2646</strain>
        <strain evidence="2">NZFS 3630</strain>
    </source>
</reference>
<dbReference type="Proteomes" id="UP000285624">
    <property type="component" value="Unassembled WGS sequence"/>
</dbReference>
<proteinExistence type="predicted"/>